<sequence length="425" mass="49351">MKNHSPQDHIYGPLTIPKYCWPIIDTLEFQRLRFICQLGAVFFVYPCANHTRFEHCLGCCHLASVFMKHISSNQPELKIEEKHKQAVIIAALCHDLGHGPFSHDFEPFAREIDSQWAHENMSCDLLRFIIQKYKIDIQSEVIEAACKYICGEVFEGYPIWLSQVVSNGKTDIDIDKFDYLSRDNNRTLSTNRFEYDRLIVNCRVIDNQLAWKLSEIPTIECMFYTRNDMHIRVYKHRVVQSIGCMLRDIFDQILENNPDFEASISDPEEFVKLDDNILLKAELGYFGDTAKNLMKRIRERDLYKLIGEVRVKPDNLDGESYSQRAPSTIALDISSSNDNSIDPSIFRVVSMKFRYGLSANKNPLLTIPFWSSGNDHIIKLQPDDLSCIVPAHFQETTMRVFITDKSLLKEARQCFNKWKDGLRNL</sequence>
<feature type="domain" description="HD" evidence="1">
    <location>
        <begin position="52"/>
        <end position="180"/>
    </location>
</feature>
<dbReference type="Gene3D" id="3.30.70.2760">
    <property type="match status" value="1"/>
</dbReference>
<dbReference type="PANTHER" id="PTHR11373">
    <property type="entry name" value="DEOXYNUCLEOSIDE TRIPHOSPHATE TRIPHOSPHOHYDROLASE"/>
    <property type="match status" value="1"/>
</dbReference>
<dbReference type="Pfam" id="PF19276">
    <property type="entry name" value="HD_assoc_2"/>
    <property type="match status" value="1"/>
</dbReference>
<keyword evidence="3" id="KW-1185">Reference proteome</keyword>
<accession>A0ABR2JMF7</accession>
<reference evidence="2 3" key="1">
    <citation type="submission" date="2024-04" db="EMBL/GenBank/DDBJ databases">
        <title>Tritrichomonas musculus Genome.</title>
        <authorList>
            <person name="Alves-Ferreira E."/>
            <person name="Grigg M."/>
            <person name="Lorenzi H."/>
            <person name="Galac M."/>
        </authorList>
    </citation>
    <scope>NUCLEOTIDE SEQUENCE [LARGE SCALE GENOMIC DNA]</scope>
    <source>
        <strain evidence="2 3">EAF2021</strain>
    </source>
</reference>
<dbReference type="Gene3D" id="1.10.3210.10">
    <property type="entry name" value="Hypothetical protein af1432"/>
    <property type="match status" value="1"/>
</dbReference>
<dbReference type="EMBL" id="JAPFFF010000011">
    <property type="protein sequence ID" value="KAK8878230.1"/>
    <property type="molecule type" value="Genomic_DNA"/>
</dbReference>
<dbReference type="SMART" id="SM00471">
    <property type="entry name" value="HDc"/>
    <property type="match status" value="1"/>
</dbReference>
<name>A0ABR2JMF7_9EUKA</name>
<comment type="caution">
    <text evidence="2">The sequence shown here is derived from an EMBL/GenBank/DDBJ whole genome shotgun (WGS) entry which is preliminary data.</text>
</comment>
<proteinExistence type="predicted"/>
<organism evidence="2 3">
    <name type="scientific">Tritrichomonas musculus</name>
    <dbReference type="NCBI Taxonomy" id="1915356"/>
    <lineage>
        <taxon>Eukaryota</taxon>
        <taxon>Metamonada</taxon>
        <taxon>Parabasalia</taxon>
        <taxon>Tritrichomonadida</taxon>
        <taxon>Tritrichomonadidae</taxon>
        <taxon>Tritrichomonas</taxon>
    </lineage>
</organism>
<dbReference type="Proteomes" id="UP001470230">
    <property type="component" value="Unassembled WGS sequence"/>
</dbReference>
<dbReference type="SUPFAM" id="SSF109604">
    <property type="entry name" value="HD-domain/PDEase-like"/>
    <property type="match status" value="1"/>
</dbReference>
<evidence type="ECO:0000259" key="1">
    <source>
        <dbReference type="PROSITE" id="PS51831"/>
    </source>
</evidence>
<dbReference type="Pfam" id="PF01966">
    <property type="entry name" value="HD"/>
    <property type="match status" value="1"/>
</dbReference>
<gene>
    <name evidence="2" type="ORF">M9Y10_004995</name>
</gene>
<protein>
    <submittedName>
        <fullName evidence="2">SAM domain and HD</fullName>
    </submittedName>
</protein>
<dbReference type="PROSITE" id="PS51831">
    <property type="entry name" value="HD"/>
    <property type="match status" value="1"/>
</dbReference>
<evidence type="ECO:0000313" key="3">
    <source>
        <dbReference type="Proteomes" id="UP001470230"/>
    </source>
</evidence>
<dbReference type="InterPro" id="IPR050135">
    <property type="entry name" value="dGTPase-like"/>
</dbReference>
<dbReference type="InterPro" id="IPR045509">
    <property type="entry name" value="HD_assoc_2"/>
</dbReference>
<dbReference type="InterPro" id="IPR006674">
    <property type="entry name" value="HD_domain"/>
</dbReference>
<dbReference type="CDD" id="cd00077">
    <property type="entry name" value="HDc"/>
    <property type="match status" value="1"/>
</dbReference>
<evidence type="ECO:0000313" key="2">
    <source>
        <dbReference type="EMBL" id="KAK8878230.1"/>
    </source>
</evidence>
<dbReference type="InterPro" id="IPR003607">
    <property type="entry name" value="HD/PDEase_dom"/>
</dbReference>
<dbReference type="PANTHER" id="PTHR11373:SF4">
    <property type="entry name" value="DEOXYNUCLEOSIDE TRIPHOSPHATE TRIPHOSPHOHYDROLASE SAMHD1"/>
    <property type="match status" value="1"/>
</dbReference>